<evidence type="ECO:0000256" key="5">
    <source>
        <dbReference type="SAM" id="Phobius"/>
    </source>
</evidence>
<protein>
    <submittedName>
        <fullName evidence="7">LPXTG cell wall anchor domain-containing protein</fullName>
    </submittedName>
</protein>
<keyword evidence="1" id="KW-0134">Cell wall</keyword>
<dbReference type="AlphaFoldDB" id="A0AB36AD69"/>
<accession>A0AB36AD69</accession>
<evidence type="ECO:0000313" key="8">
    <source>
        <dbReference type="Proteomes" id="UP000441557"/>
    </source>
</evidence>
<evidence type="ECO:0000313" key="7">
    <source>
        <dbReference type="EMBL" id="MRG83185.1"/>
    </source>
</evidence>
<sequence length="126" mass="13305">MENNQVVDAKGNSVEGWTVKGNQIVSPTNATVDSAVSGTTNVNVDSKDQVQPQTSVITNGVKTVAAAESANPVSVATVQTREQYKQQLKSNNQLPQTGNDNNAILSLTGVALAAMLSLFGIKKREY</sequence>
<feature type="transmembrane region" description="Helical" evidence="5">
    <location>
        <begin position="103"/>
        <end position="121"/>
    </location>
</feature>
<dbReference type="EMBL" id="WJMZ01000002">
    <property type="protein sequence ID" value="MRG83185.1"/>
    <property type="molecule type" value="Genomic_DNA"/>
</dbReference>
<keyword evidence="4" id="KW-0572">Peptidoglycan-anchor</keyword>
<feature type="domain" description="Gram-positive cocci surface proteins LPxTG" evidence="6">
    <location>
        <begin position="94"/>
        <end position="126"/>
    </location>
</feature>
<name>A0AB36AD69_LIMRT</name>
<keyword evidence="5" id="KW-0472">Membrane</keyword>
<organism evidence="7 8">
    <name type="scientific">Limosilactobacillus reuteri</name>
    <name type="common">Lactobacillus reuteri</name>
    <dbReference type="NCBI Taxonomy" id="1598"/>
    <lineage>
        <taxon>Bacteria</taxon>
        <taxon>Bacillati</taxon>
        <taxon>Bacillota</taxon>
        <taxon>Bacilli</taxon>
        <taxon>Lactobacillales</taxon>
        <taxon>Lactobacillaceae</taxon>
        <taxon>Limosilactobacillus</taxon>
    </lineage>
</organism>
<keyword evidence="5" id="KW-0812">Transmembrane</keyword>
<dbReference type="InterPro" id="IPR019931">
    <property type="entry name" value="LPXTG_anchor"/>
</dbReference>
<keyword evidence="2" id="KW-0964">Secreted</keyword>
<evidence type="ECO:0000256" key="4">
    <source>
        <dbReference type="ARBA" id="ARBA00023088"/>
    </source>
</evidence>
<keyword evidence="5" id="KW-1133">Transmembrane helix</keyword>
<dbReference type="NCBIfam" id="TIGR01167">
    <property type="entry name" value="LPXTG_anchor"/>
    <property type="match status" value="1"/>
</dbReference>
<evidence type="ECO:0000259" key="6">
    <source>
        <dbReference type="PROSITE" id="PS50847"/>
    </source>
</evidence>
<reference evidence="7 8" key="1">
    <citation type="submission" date="2019-11" db="EMBL/GenBank/DDBJ databases">
        <title>Draft genome sequence of 12 host-associated Lactobacillus reuteri rodent strains.</title>
        <authorList>
            <person name="Zhang S."/>
            <person name="Ozcam M."/>
            <person name="Van Pijkeren J.P."/>
        </authorList>
    </citation>
    <scope>NUCLEOTIDE SEQUENCE [LARGE SCALE GENOMIC DNA]</scope>
    <source>
        <strain evidence="7 8">L1604-1</strain>
    </source>
</reference>
<evidence type="ECO:0000256" key="1">
    <source>
        <dbReference type="ARBA" id="ARBA00022512"/>
    </source>
</evidence>
<evidence type="ECO:0000256" key="3">
    <source>
        <dbReference type="ARBA" id="ARBA00022729"/>
    </source>
</evidence>
<dbReference type="PROSITE" id="PS50847">
    <property type="entry name" value="GRAM_POS_ANCHORING"/>
    <property type="match status" value="1"/>
</dbReference>
<dbReference type="Proteomes" id="UP000441557">
    <property type="component" value="Unassembled WGS sequence"/>
</dbReference>
<comment type="caution">
    <text evidence="7">The sequence shown here is derived from an EMBL/GenBank/DDBJ whole genome shotgun (WGS) entry which is preliminary data.</text>
</comment>
<gene>
    <name evidence="7" type="ORF">GIX80_02075</name>
</gene>
<dbReference type="Pfam" id="PF00746">
    <property type="entry name" value="Gram_pos_anchor"/>
    <property type="match status" value="1"/>
</dbReference>
<evidence type="ECO:0000256" key="2">
    <source>
        <dbReference type="ARBA" id="ARBA00022525"/>
    </source>
</evidence>
<proteinExistence type="predicted"/>
<keyword evidence="3" id="KW-0732">Signal</keyword>